<dbReference type="SUPFAM" id="SSF46955">
    <property type="entry name" value="Putative DNA-binding domain"/>
    <property type="match status" value="1"/>
</dbReference>
<dbReference type="EMBL" id="JBHSIU010000029">
    <property type="protein sequence ID" value="MFC5001080.1"/>
    <property type="molecule type" value="Genomic_DNA"/>
</dbReference>
<evidence type="ECO:0000256" key="1">
    <source>
        <dbReference type="ARBA" id="ARBA00022491"/>
    </source>
</evidence>
<accession>A0ABV9VXF1</accession>
<evidence type="ECO:0000259" key="5">
    <source>
        <dbReference type="PROSITE" id="PS50937"/>
    </source>
</evidence>
<dbReference type="RefSeq" id="WP_380117735.1">
    <property type="nucleotide sequence ID" value="NZ_JBHSIU010000029.1"/>
</dbReference>
<dbReference type="Gene3D" id="1.10.1660.10">
    <property type="match status" value="1"/>
</dbReference>
<dbReference type="InterPro" id="IPR009061">
    <property type="entry name" value="DNA-bd_dom_put_sf"/>
</dbReference>
<dbReference type="PROSITE" id="PS50937">
    <property type="entry name" value="HTH_MERR_2"/>
    <property type="match status" value="1"/>
</dbReference>
<dbReference type="PANTHER" id="PTHR30204:SF69">
    <property type="entry name" value="MERR-FAMILY TRANSCRIPTIONAL REGULATOR"/>
    <property type="match status" value="1"/>
</dbReference>
<dbReference type="InterPro" id="IPR047057">
    <property type="entry name" value="MerR_fam"/>
</dbReference>
<evidence type="ECO:0000256" key="3">
    <source>
        <dbReference type="ARBA" id="ARBA00023125"/>
    </source>
</evidence>
<keyword evidence="7" id="KW-1185">Reference proteome</keyword>
<keyword evidence="3" id="KW-0238">DNA-binding</keyword>
<dbReference type="Pfam" id="PF13411">
    <property type="entry name" value="MerR_1"/>
    <property type="match status" value="1"/>
</dbReference>
<organism evidence="6 7">
    <name type="scientific">Dactylosporangium cerinum</name>
    <dbReference type="NCBI Taxonomy" id="1434730"/>
    <lineage>
        <taxon>Bacteria</taxon>
        <taxon>Bacillati</taxon>
        <taxon>Actinomycetota</taxon>
        <taxon>Actinomycetes</taxon>
        <taxon>Micromonosporales</taxon>
        <taxon>Micromonosporaceae</taxon>
        <taxon>Dactylosporangium</taxon>
    </lineage>
</organism>
<evidence type="ECO:0000256" key="4">
    <source>
        <dbReference type="ARBA" id="ARBA00023163"/>
    </source>
</evidence>
<name>A0ABV9VXF1_9ACTN</name>
<feature type="domain" description="HTH merR-type" evidence="5">
    <location>
        <begin position="1"/>
        <end position="69"/>
    </location>
</feature>
<reference evidence="7" key="1">
    <citation type="journal article" date="2019" name="Int. J. Syst. Evol. Microbiol.">
        <title>The Global Catalogue of Microorganisms (GCM) 10K type strain sequencing project: providing services to taxonomists for standard genome sequencing and annotation.</title>
        <authorList>
            <consortium name="The Broad Institute Genomics Platform"/>
            <consortium name="The Broad Institute Genome Sequencing Center for Infectious Disease"/>
            <person name="Wu L."/>
            <person name="Ma J."/>
        </authorList>
    </citation>
    <scope>NUCLEOTIDE SEQUENCE [LARGE SCALE GENOMIC DNA]</scope>
    <source>
        <strain evidence="7">CGMCC 4.7152</strain>
    </source>
</reference>
<dbReference type="Proteomes" id="UP001595912">
    <property type="component" value="Unassembled WGS sequence"/>
</dbReference>
<evidence type="ECO:0000256" key="2">
    <source>
        <dbReference type="ARBA" id="ARBA00023015"/>
    </source>
</evidence>
<dbReference type="PANTHER" id="PTHR30204">
    <property type="entry name" value="REDOX-CYCLING DRUG-SENSING TRANSCRIPTIONAL ACTIVATOR SOXR"/>
    <property type="match status" value="1"/>
</dbReference>
<dbReference type="PRINTS" id="PR00040">
    <property type="entry name" value="HTHMERR"/>
</dbReference>
<evidence type="ECO:0000313" key="6">
    <source>
        <dbReference type="EMBL" id="MFC5001080.1"/>
    </source>
</evidence>
<proteinExistence type="predicted"/>
<evidence type="ECO:0000313" key="7">
    <source>
        <dbReference type="Proteomes" id="UP001595912"/>
    </source>
</evidence>
<keyword evidence="4" id="KW-0804">Transcription</keyword>
<protein>
    <submittedName>
        <fullName evidence="6">MerR family transcriptional regulator</fullName>
    </submittedName>
</protein>
<dbReference type="InterPro" id="IPR000551">
    <property type="entry name" value="MerR-type_HTH_dom"/>
</dbReference>
<gene>
    <name evidence="6" type="ORF">ACFPIJ_24975</name>
</gene>
<comment type="caution">
    <text evidence="6">The sequence shown here is derived from an EMBL/GenBank/DDBJ whole genome shotgun (WGS) entry which is preliminary data.</text>
</comment>
<sequence length="117" mass="13189">MMLINQLAQRSGVSTRALRHYDRLGLLSSRRLDNGYRDFEERSVEEVRRIRLLLDIGLGLQAVKQVLACFDSDGALTACPAALERLRVQIRDVDHSIAQLQRTRGLLTGTLDNLVES</sequence>
<keyword evidence="1" id="KW-0678">Repressor</keyword>
<dbReference type="SMART" id="SM00422">
    <property type="entry name" value="HTH_MERR"/>
    <property type="match status" value="1"/>
</dbReference>
<keyword evidence="2" id="KW-0805">Transcription regulation</keyword>